<keyword evidence="2" id="KW-0472">Membrane</keyword>
<name>A0A6C0ISF3_9ZZZZ</name>
<evidence type="ECO:0000259" key="3">
    <source>
        <dbReference type="Pfam" id="PF23983"/>
    </source>
</evidence>
<accession>A0A6C0ISF3</accession>
<keyword evidence="2" id="KW-1133">Transmembrane helix</keyword>
<proteinExistence type="predicted"/>
<dbReference type="Pfam" id="PF23983">
    <property type="entry name" value="P11_C"/>
    <property type="match status" value="1"/>
</dbReference>
<evidence type="ECO:0000256" key="1">
    <source>
        <dbReference type="SAM" id="MobiDB-lite"/>
    </source>
</evidence>
<dbReference type="EMBL" id="MN740254">
    <property type="protein sequence ID" value="QHT96151.1"/>
    <property type="molecule type" value="Genomic_DNA"/>
</dbReference>
<reference evidence="4" key="1">
    <citation type="journal article" date="2020" name="Nature">
        <title>Giant virus diversity and host interactions through global metagenomics.</title>
        <authorList>
            <person name="Schulz F."/>
            <person name="Roux S."/>
            <person name="Paez-Espino D."/>
            <person name="Jungbluth S."/>
            <person name="Walsh D.A."/>
            <person name="Denef V.J."/>
            <person name="McMahon K.D."/>
            <person name="Konstantinidis K.T."/>
            <person name="Eloe-Fadrosh E.A."/>
            <person name="Kyrpides N.C."/>
            <person name="Woyke T."/>
        </authorList>
    </citation>
    <scope>NUCLEOTIDE SEQUENCE</scope>
    <source>
        <strain evidence="4">GVMAG-M-3300024302-11</strain>
    </source>
</reference>
<evidence type="ECO:0000256" key="2">
    <source>
        <dbReference type="SAM" id="Phobius"/>
    </source>
</evidence>
<protein>
    <recommendedName>
        <fullName evidence="3">Minor capsid protein P11 C-terminal conserved region domain-containing protein</fullName>
    </recommendedName>
</protein>
<keyword evidence="2" id="KW-0812">Transmembrane</keyword>
<evidence type="ECO:0000313" key="4">
    <source>
        <dbReference type="EMBL" id="QHT96151.1"/>
    </source>
</evidence>
<organism evidence="4">
    <name type="scientific">viral metagenome</name>
    <dbReference type="NCBI Taxonomy" id="1070528"/>
    <lineage>
        <taxon>unclassified sequences</taxon>
        <taxon>metagenomes</taxon>
        <taxon>organismal metagenomes</taxon>
    </lineage>
</organism>
<feature type="region of interest" description="Disordered" evidence="1">
    <location>
        <begin position="64"/>
        <end position="126"/>
    </location>
</feature>
<feature type="domain" description="Minor capsid protein P11 C-terminal conserved region" evidence="3">
    <location>
        <begin position="142"/>
        <end position="226"/>
    </location>
</feature>
<dbReference type="InterPro" id="IPR055730">
    <property type="entry name" value="P11_C"/>
</dbReference>
<dbReference type="AlphaFoldDB" id="A0A6C0ISF3"/>
<sequence>MLRNSQLSHILLLVVIGFAIYYLTSPKKTIKNTGTLEEITSDILSSDNKSVESEEENVLEQVAHENNVSEENEERGIVSEVEEELKMNESEPEEERGETQPHSFKPTETDGGANLQNAFGRPIPEGTNINTVDFNKNYLKKYDSKNYLPKEVNDEWFDTDFTQAKNKLDNDKLINTEKYVIGVDTVGQSLKNASHDIRGTIANPKFNVSPWNNSTYEPDNNIKALC</sequence>
<feature type="transmembrane region" description="Helical" evidence="2">
    <location>
        <begin position="6"/>
        <end position="24"/>
    </location>
</feature>